<name>A0A2T2WIW2_9FIRM</name>
<proteinExistence type="predicted"/>
<gene>
    <name evidence="2" type="ORF">C7B43_20915</name>
</gene>
<dbReference type="EMBL" id="PXYT01000117">
    <property type="protein sequence ID" value="PSR22179.1"/>
    <property type="molecule type" value="Genomic_DNA"/>
</dbReference>
<sequence>MRHIIVDSDDRILNDPQRTWALLRLCLLADDNGNIVCSLRQLAADWGVSRDTVLRVTRELEAGGWVQVKRHQGRMTVYRVMGRGMQLVANLPPVAKLPLVANLQPVSDNTVSVSTTRTKSKKVKPPPSDASRLVHQHADQYTKRFGRPFPVAWARDTQIVKRLIGVYGVSQVEQLQMQYLSQPLDSFAAKRGYSIPQFAAEIAGLAAQDAVRAQMTAEQIALLQEMQETVEGFSVETALTLIAEHPLTVIRDQLQVYRWRQQQGQPVSPGRLERAIRERWAIPDGARPAVYTPYPFNSAGKSRSNEDAENSTVNAEIQDKIEKMMRQKTLALPH</sequence>
<dbReference type="Gene3D" id="1.10.10.10">
    <property type="entry name" value="Winged helix-like DNA-binding domain superfamily/Winged helix DNA-binding domain"/>
    <property type="match status" value="1"/>
</dbReference>
<protein>
    <submittedName>
        <fullName evidence="2">Uncharacterized protein</fullName>
    </submittedName>
</protein>
<evidence type="ECO:0000256" key="1">
    <source>
        <dbReference type="SAM" id="MobiDB-lite"/>
    </source>
</evidence>
<evidence type="ECO:0000313" key="2">
    <source>
        <dbReference type="EMBL" id="PSR22179.1"/>
    </source>
</evidence>
<organism evidence="2 3">
    <name type="scientific">Sulfobacillus benefaciens</name>
    <dbReference type="NCBI Taxonomy" id="453960"/>
    <lineage>
        <taxon>Bacteria</taxon>
        <taxon>Bacillati</taxon>
        <taxon>Bacillota</taxon>
        <taxon>Clostridia</taxon>
        <taxon>Eubacteriales</taxon>
        <taxon>Clostridiales Family XVII. Incertae Sedis</taxon>
        <taxon>Sulfobacillus</taxon>
    </lineage>
</organism>
<comment type="caution">
    <text evidence="2">The sequence shown here is derived from an EMBL/GenBank/DDBJ whole genome shotgun (WGS) entry which is preliminary data.</text>
</comment>
<dbReference type="SUPFAM" id="SSF46785">
    <property type="entry name" value="Winged helix' DNA-binding domain"/>
    <property type="match status" value="1"/>
</dbReference>
<reference evidence="2 3" key="1">
    <citation type="journal article" date="2014" name="BMC Genomics">
        <title>Comparison of environmental and isolate Sulfobacillus genomes reveals diverse carbon, sulfur, nitrogen, and hydrogen metabolisms.</title>
        <authorList>
            <person name="Justice N.B."/>
            <person name="Norman A."/>
            <person name="Brown C.T."/>
            <person name="Singh A."/>
            <person name="Thomas B.C."/>
            <person name="Banfield J.F."/>
        </authorList>
    </citation>
    <scope>NUCLEOTIDE SEQUENCE [LARGE SCALE GENOMIC DNA]</scope>
    <source>
        <strain evidence="2">AMDSBA1</strain>
    </source>
</reference>
<accession>A0A2T2WIW2</accession>
<dbReference type="Proteomes" id="UP000242699">
    <property type="component" value="Unassembled WGS sequence"/>
</dbReference>
<feature type="region of interest" description="Disordered" evidence="1">
    <location>
        <begin position="111"/>
        <end position="133"/>
    </location>
</feature>
<feature type="region of interest" description="Disordered" evidence="1">
    <location>
        <begin position="292"/>
        <end position="313"/>
    </location>
</feature>
<dbReference type="AlphaFoldDB" id="A0A2T2WIW2"/>
<dbReference type="InterPro" id="IPR036390">
    <property type="entry name" value="WH_DNA-bd_sf"/>
</dbReference>
<evidence type="ECO:0000313" key="3">
    <source>
        <dbReference type="Proteomes" id="UP000242699"/>
    </source>
</evidence>
<dbReference type="InterPro" id="IPR036388">
    <property type="entry name" value="WH-like_DNA-bd_sf"/>
</dbReference>